<dbReference type="RefSeq" id="WP_169395199.1">
    <property type="nucleotide sequence ID" value="NZ_BAAAJH010000004.1"/>
</dbReference>
<gene>
    <name evidence="1" type="ORF">HF577_08475</name>
</gene>
<keyword evidence="2" id="KW-1185">Reference proteome</keyword>
<evidence type="ECO:0000313" key="2">
    <source>
        <dbReference type="Proteomes" id="UP001296706"/>
    </source>
</evidence>
<protein>
    <recommendedName>
        <fullName evidence="3">DUF4062 domain-containing protein</fullName>
    </recommendedName>
</protein>
<reference evidence="1 2" key="1">
    <citation type="submission" date="2020-04" db="EMBL/GenBank/DDBJ databases">
        <authorList>
            <person name="Klaysubun C."/>
            <person name="Duangmal K."/>
            <person name="Lipun K."/>
        </authorList>
    </citation>
    <scope>NUCLEOTIDE SEQUENCE [LARGE SCALE GENOMIC DNA]</scope>
    <source>
        <strain evidence="1 2">JCM 11839</strain>
    </source>
</reference>
<dbReference type="Proteomes" id="UP001296706">
    <property type="component" value="Unassembled WGS sequence"/>
</dbReference>
<comment type="caution">
    <text evidence="1">The sequence shown here is derived from an EMBL/GenBank/DDBJ whole genome shotgun (WGS) entry which is preliminary data.</text>
</comment>
<name>A0ABX1R9S0_9PSEU</name>
<evidence type="ECO:0008006" key="3">
    <source>
        <dbReference type="Google" id="ProtNLM"/>
    </source>
</evidence>
<organism evidence="1 2">
    <name type="scientific">Pseudonocardia xinjiangensis</name>
    <dbReference type="NCBI Taxonomy" id="75289"/>
    <lineage>
        <taxon>Bacteria</taxon>
        <taxon>Bacillati</taxon>
        <taxon>Actinomycetota</taxon>
        <taxon>Actinomycetes</taxon>
        <taxon>Pseudonocardiales</taxon>
        <taxon>Pseudonocardiaceae</taxon>
        <taxon>Pseudonocardia</taxon>
    </lineage>
</organism>
<accession>A0ABX1R9S0</accession>
<proteinExistence type="predicted"/>
<sequence length="281" mass="31007">MQKAINRWNGIYGPSFGSAVIPISWGSHAAAEFGRAPQAVLNDQLVDGCDICVALFANRMGTPTAVAESGTAEEIQRLHQSGRYVGILRSRRFVDPATVDHTQAQLLDNYLLGIQQQALVLEYRTDAELENHIDAILVAAITRDRTRSDDQVDATFDVAAGDSNYAAEVWPRVESADRVSTSSNGRVRTRRNWYLVLSNTGKRPAREVRFSLESDSADGEIWHVHTDNAEGVPNIEVLAPHGHDARFPILATMGSASQVRCRVTWIDDRGEQENIATLRLS</sequence>
<dbReference type="EMBL" id="JAAXKY010000018">
    <property type="protein sequence ID" value="NMH77128.1"/>
    <property type="molecule type" value="Genomic_DNA"/>
</dbReference>
<evidence type="ECO:0000313" key="1">
    <source>
        <dbReference type="EMBL" id="NMH77128.1"/>
    </source>
</evidence>